<dbReference type="Pfam" id="PF17716">
    <property type="entry name" value="RIMC1"/>
    <property type="match status" value="2"/>
</dbReference>
<dbReference type="PANTHER" id="PTHR28494:SF1">
    <property type="entry name" value="RAB7A-INTERACTING MON1-CCZ1 COMPLEX SUBUNIT 1"/>
    <property type="match status" value="1"/>
</dbReference>
<reference evidence="1" key="1">
    <citation type="submission" date="2023-01" db="EMBL/GenBank/DDBJ databases">
        <title>Genome assembly of the deep-sea coral Lophelia pertusa.</title>
        <authorList>
            <person name="Herrera S."/>
            <person name="Cordes E."/>
        </authorList>
    </citation>
    <scope>NUCLEOTIDE SEQUENCE</scope>
    <source>
        <strain evidence="1">USNM1676648</strain>
        <tissue evidence="1">Polyp</tissue>
    </source>
</reference>
<dbReference type="OrthoDB" id="6135810at2759"/>
<gene>
    <name evidence="1" type="ORF">OS493_008679</name>
</gene>
<keyword evidence="2" id="KW-1185">Reference proteome</keyword>
<dbReference type="InterPro" id="IPR037657">
    <property type="entry name" value="RIMC1"/>
</dbReference>
<comment type="caution">
    <text evidence="1">The sequence shown here is derived from an EMBL/GenBank/DDBJ whole genome shotgun (WGS) entry which is preliminary data.</text>
</comment>
<dbReference type="AlphaFoldDB" id="A0A9W9ZT33"/>
<sequence length="260" mass="29869">MAAKIKELQVECIEIRKSTSDVGELELLDKTEDKCKMCLHLLEKGQTPPANKGMLYKLLLQYSQALLDATYVLECRLVNDDFPQDRSKEEIKHLIGRLGQPEELVKEIFGPESKAGQVLSSEVMECLSWRRGALFYMYCHTLFNDPQRRQLNTVHLMEKNVDAKNADMVHLLREGVFSDTHLLALMYAGELCYWHWQIGKETSTDLFARDMNESSATNFNPVSNGRRFLQKFVDIVKESFKGKGWDSTRAEQIIAEFHGS</sequence>
<proteinExistence type="predicted"/>
<evidence type="ECO:0000313" key="2">
    <source>
        <dbReference type="Proteomes" id="UP001163046"/>
    </source>
</evidence>
<name>A0A9W9ZT33_9CNID</name>
<dbReference type="EMBL" id="MU825876">
    <property type="protein sequence ID" value="KAJ7386543.1"/>
    <property type="molecule type" value="Genomic_DNA"/>
</dbReference>
<organism evidence="1 2">
    <name type="scientific">Desmophyllum pertusum</name>
    <dbReference type="NCBI Taxonomy" id="174260"/>
    <lineage>
        <taxon>Eukaryota</taxon>
        <taxon>Metazoa</taxon>
        <taxon>Cnidaria</taxon>
        <taxon>Anthozoa</taxon>
        <taxon>Hexacorallia</taxon>
        <taxon>Scleractinia</taxon>
        <taxon>Caryophylliina</taxon>
        <taxon>Caryophylliidae</taxon>
        <taxon>Desmophyllum</taxon>
    </lineage>
</organism>
<dbReference type="PANTHER" id="PTHR28494">
    <property type="entry name" value="UPF0600 PROTEIN C5ORF51"/>
    <property type="match status" value="1"/>
</dbReference>
<dbReference type="GO" id="GO:0000423">
    <property type="term" value="P:mitophagy"/>
    <property type="evidence" value="ECO:0007669"/>
    <property type="project" value="InterPro"/>
</dbReference>
<protein>
    <submittedName>
        <fullName evidence="1">Uncharacterized protein</fullName>
    </submittedName>
</protein>
<dbReference type="Proteomes" id="UP001163046">
    <property type="component" value="Unassembled WGS sequence"/>
</dbReference>
<evidence type="ECO:0000313" key="1">
    <source>
        <dbReference type="EMBL" id="KAJ7386543.1"/>
    </source>
</evidence>
<accession>A0A9W9ZT33</accession>